<keyword evidence="2" id="KW-0717">Septation</keyword>
<accession>A0A1J0LV50</accession>
<keyword evidence="3" id="KW-0131">Cell cycle</keyword>
<dbReference type="KEGG" id="tbc:A0O31_02016"/>
<proteinExistence type="predicted"/>
<dbReference type="AlphaFoldDB" id="A0A1J0LV50"/>
<evidence type="ECO:0000313" key="5">
    <source>
        <dbReference type="EMBL" id="APD10088.1"/>
    </source>
</evidence>
<organism evidence="5 6">
    <name type="scientific">Thermus brockianus</name>
    <dbReference type="NCBI Taxonomy" id="56956"/>
    <lineage>
        <taxon>Bacteria</taxon>
        <taxon>Thermotogati</taxon>
        <taxon>Deinococcota</taxon>
        <taxon>Deinococci</taxon>
        <taxon>Thermales</taxon>
        <taxon>Thermaceae</taxon>
        <taxon>Thermus</taxon>
    </lineage>
</organism>
<dbReference type="GO" id="GO:0000902">
    <property type="term" value="P:cell morphogenesis"/>
    <property type="evidence" value="ECO:0007669"/>
    <property type="project" value="InterPro"/>
</dbReference>
<reference evidence="6" key="1">
    <citation type="submission" date="2016-06" db="EMBL/GenBank/DDBJ databases">
        <title>Whole genome sequencing of Thermus brockianus strain GE-1.</title>
        <authorList>
            <person name="Schaefers C."/>
            <person name="Blank S."/>
            <person name="Wiebusch S."/>
            <person name="Elleuche S."/>
            <person name="Antranikian G."/>
        </authorList>
    </citation>
    <scope>NUCLEOTIDE SEQUENCE [LARGE SCALE GENOMIC DNA]</scope>
    <source>
        <strain evidence="6">GE-1</strain>
    </source>
</reference>
<evidence type="ECO:0000256" key="2">
    <source>
        <dbReference type="ARBA" id="ARBA00023210"/>
    </source>
</evidence>
<gene>
    <name evidence="5" type="ORF">A0O31_02016</name>
</gene>
<dbReference type="RefSeq" id="WP_071677691.1">
    <property type="nucleotide sequence ID" value="NZ_CP016312.1"/>
</dbReference>
<dbReference type="InterPro" id="IPR036145">
    <property type="entry name" value="MinC_C_sf"/>
</dbReference>
<dbReference type="EMBL" id="CP016312">
    <property type="protein sequence ID" value="APD10088.1"/>
    <property type="molecule type" value="Genomic_DNA"/>
</dbReference>
<evidence type="ECO:0000259" key="4">
    <source>
        <dbReference type="Pfam" id="PF03775"/>
    </source>
</evidence>
<dbReference type="InterPro" id="IPR005526">
    <property type="entry name" value="Septum_form_inhib_MinC_C"/>
</dbReference>
<name>A0A1J0LV50_THEBO</name>
<dbReference type="OrthoDB" id="9790810at2"/>
<keyword evidence="1" id="KW-0132">Cell division</keyword>
<dbReference type="Pfam" id="PF03775">
    <property type="entry name" value="MinC_C"/>
    <property type="match status" value="1"/>
</dbReference>
<dbReference type="PANTHER" id="PTHR34108:SF1">
    <property type="entry name" value="SEPTUM SITE-DETERMINING PROTEIN MINC"/>
    <property type="match status" value="1"/>
</dbReference>
<dbReference type="Gene3D" id="2.160.20.70">
    <property type="match status" value="1"/>
</dbReference>
<dbReference type="InterPro" id="IPR016098">
    <property type="entry name" value="CAP/MinC_C"/>
</dbReference>
<evidence type="ECO:0000256" key="1">
    <source>
        <dbReference type="ARBA" id="ARBA00022618"/>
    </source>
</evidence>
<dbReference type="SUPFAM" id="SSF63848">
    <property type="entry name" value="Cell-division inhibitor MinC, C-terminal domain"/>
    <property type="match status" value="1"/>
</dbReference>
<sequence length="185" mass="19264">MRLRATPKALALRLDGGESAEDIARLTLPEGLPLEVEVAGPVPQEVVEALLALGRPLTLVPARSHKGLSTLVVSKTLRAGERVEHPGTVVVLGDVNPGAEVVAGGDVIVVGKLRGLAHAGAGGDEERFIFALSLGAKQLRIGPHLAQAPEGEAAEGPELARVVEGRIVVEPWARRRSPPTPPRSA</sequence>
<dbReference type="InterPro" id="IPR013033">
    <property type="entry name" value="MinC"/>
</dbReference>
<feature type="domain" description="Septum formation inhibitor MinC C-terminal" evidence="4">
    <location>
        <begin position="72"/>
        <end position="169"/>
    </location>
</feature>
<dbReference type="STRING" id="56956.A0O31_02016"/>
<evidence type="ECO:0000256" key="3">
    <source>
        <dbReference type="ARBA" id="ARBA00023306"/>
    </source>
</evidence>
<dbReference type="GO" id="GO:1901891">
    <property type="term" value="P:regulation of cell septum assembly"/>
    <property type="evidence" value="ECO:0007669"/>
    <property type="project" value="InterPro"/>
</dbReference>
<evidence type="ECO:0000313" key="6">
    <source>
        <dbReference type="Proteomes" id="UP000182993"/>
    </source>
</evidence>
<dbReference type="PANTHER" id="PTHR34108">
    <property type="entry name" value="SEPTUM SITE-DETERMINING PROTEIN MINC"/>
    <property type="match status" value="1"/>
</dbReference>
<protein>
    <submittedName>
        <fullName evidence="5">Septum site-determining protein MinC</fullName>
    </submittedName>
</protein>
<dbReference type="Proteomes" id="UP000182993">
    <property type="component" value="Chromosome"/>
</dbReference>
<dbReference type="GO" id="GO:0000917">
    <property type="term" value="P:division septum assembly"/>
    <property type="evidence" value="ECO:0007669"/>
    <property type="project" value="UniProtKB-KW"/>
</dbReference>